<name>C6M405_NEISI</name>
<keyword evidence="2" id="KW-1185">Reference proteome</keyword>
<protein>
    <submittedName>
        <fullName evidence="1">Uncharacterized protein</fullName>
    </submittedName>
</protein>
<sequence>MHFVDDIDFVFAGGRRVLGVFQYFADVVDAGIGSGVDFQQVDVASGIDLRTALAHAARLAVLRVFTVQAFRQNTGDGGFPDAARTGQQVGMVQAAFVQRVAQGFDDVFLTD</sequence>
<dbReference type="Proteomes" id="UP000005365">
    <property type="component" value="Unassembled WGS sequence"/>
</dbReference>
<gene>
    <name evidence="1" type="ORF">NEISICOT_01248</name>
</gene>
<dbReference type="EMBL" id="ACKO02000006">
    <property type="protein sequence ID" value="EET44918.1"/>
    <property type="molecule type" value="Genomic_DNA"/>
</dbReference>
<evidence type="ECO:0000313" key="1">
    <source>
        <dbReference type="EMBL" id="EET44918.1"/>
    </source>
</evidence>
<organism evidence="1 2">
    <name type="scientific">Neisseria sicca ATCC 29256</name>
    <dbReference type="NCBI Taxonomy" id="547045"/>
    <lineage>
        <taxon>Bacteria</taxon>
        <taxon>Pseudomonadati</taxon>
        <taxon>Pseudomonadota</taxon>
        <taxon>Betaproteobacteria</taxon>
        <taxon>Neisseriales</taxon>
        <taxon>Neisseriaceae</taxon>
        <taxon>Neisseria</taxon>
    </lineage>
</organism>
<comment type="caution">
    <text evidence="1">The sequence shown here is derived from an EMBL/GenBank/DDBJ whole genome shotgun (WGS) entry which is preliminary data.</text>
</comment>
<accession>C6M405</accession>
<reference evidence="1" key="1">
    <citation type="submission" date="2009-07" db="EMBL/GenBank/DDBJ databases">
        <authorList>
            <person name="Weinstock G."/>
            <person name="Sodergren E."/>
            <person name="Clifton S."/>
            <person name="Fulton L."/>
            <person name="Fulton B."/>
            <person name="Courtney L."/>
            <person name="Fronick C."/>
            <person name="Harrison M."/>
            <person name="Strong C."/>
            <person name="Farmer C."/>
            <person name="Delahaunty K."/>
            <person name="Markovic C."/>
            <person name="Hall O."/>
            <person name="Minx P."/>
            <person name="Tomlinson C."/>
            <person name="Mitreva M."/>
            <person name="Nelson J."/>
            <person name="Hou S."/>
            <person name="Wollam A."/>
            <person name="Pepin K.H."/>
            <person name="Johnson M."/>
            <person name="Bhonagiri V."/>
            <person name="Nash W.E."/>
            <person name="Warren W."/>
            <person name="Chinwalla A."/>
            <person name="Mardis E.R."/>
            <person name="Wilson R.K."/>
        </authorList>
    </citation>
    <scope>NUCLEOTIDE SEQUENCE [LARGE SCALE GENOMIC DNA]</scope>
    <source>
        <strain evidence="1">ATCC 29256</strain>
    </source>
</reference>
<evidence type="ECO:0000313" key="2">
    <source>
        <dbReference type="Proteomes" id="UP000005365"/>
    </source>
</evidence>
<dbReference type="AlphaFoldDB" id="C6M405"/>
<proteinExistence type="predicted"/>